<evidence type="ECO:0000313" key="6">
    <source>
        <dbReference type="Proteomes" id="UP000660801"/>
    </source>
</evidence>
<feature type="compositionally biased region" description="Polar residues" evidence="2">
    <location>
        <begin position="291"/>
        <end position="301"/>
    </location>
</feature>
<feature type="compositionally biased region" description="Polar residues" evidence="2">
    <location>
        <begin position="127"/>
        <end position="137"/>
    </location>
</feature>
<feature type="compositionally biased region" description="Polar residues" evidence="2">
    <location>
        <begin position="160"/>
        <end position="172"/>
    </location>
</feature>
<keyword evidence="6" id="KW-1185">Reference proteome</keyword>
<organism evidence="5 6">
    <name type="scientific">Streptococcus himalayensis</name>
    <dbReference type="NCBI Taxonomy" id="1888195"/>
    <lineage>
        <taxon>Bacteria</taxon>
        <taxon>Bacillati</taxon>
        <taxon>Bacillota</taxon>
        <taxon>Bacilli</taxon>
        <taxon>Lactobacillales</taxon>
        <taxon>Streptococcaceae</taxon>
        <taxon>Streptococcus</taxon>
    </lineage>
</organism>
<dbReference type="Gene3D" id="3.90.70.10">
    <property type="entry name" value="Cysteine proteinases"/>
    <property type="match status" value="1"/>
</dbReference>
<reference evidence="5" key="1">
    <citation type="journal article" date="2014" name="Int. J. Syst. Evol. Microbiol.">
        <title>Complete genome sequence of Corynebacterium casei LMG S-19264T (=DSM 44701T), isolated from a smear-ripened cheese.</title>
        <authorList>
            <consortium name="US DOE Joint Genome Institute (JGI-PGF)"/>
            <person name="Walter F."/>
            <person name="Albersmeier A."/>
            <person name="Kalinowski J."/>
            <person name="Ruckert C."/>
        </authorList>
    </citation>
    <scope>NUCLEOTIDE SEQUENCE</scope>
    <source>
        <strain evidence="5">CGMCC 1.15533</strain>
    </source>
</reference>
<sequence>MRKKMYKVKKRWVVASIAIAGILGHSNMAAADTDSINTQPMTDANATEVKAMDASSRIPDEVLSLDEEATFEAVSASTAAISESKPAVSAPAPVTETRPAPSVVGQPIPDELVSTSKPSETKPVDHQPSNPVSQPVVSTPVAKPVSTTPAEKPVEAKPTSPAQTLLPSSGSYTFKKRTGVKNEAKLSSPDLATYEMGQRVNYDRTVTSEGYQWLSYISYSGVRRYVPALKLQEMAKPVASQPVSTAKPTATKPADHQPTTPVAQPVVSTPAAKPVSTSPVVKPADTKPALPSQTLLPSSGSYTFKERTGVKNEAKLSSPDLATYEVGQRVNYDRTVTSEGYQWLSYISYSGTRRYVPALKLQEMVKPVEAKPVSSQTAASKPVSTAKPTATKPADKQPTTPVAQPVVSTPAVKPVASQPAASKPVSTAKPSETKPADKQPTTPVTQPVVSTPAVKPVSATPAEKPVETKPTTPVAQPVVSTPAAKPVSTTPAVKPADTKPVSSSQTLLPSSGSYTFKERTGVKNEAKLSSPDLATYEVGQRVNYDRTVTSEGYQWLSYISYSGTRRYIPALKLQEMATPSEAQPISKPVSNQPAPSQPVPTTKPSETKPAVKPADTKPVSSSQTLLPSSGSYTFKERTGVKNEAKLSSPDLTTYEVGQRVNYDRTVTSEGYQWLSYISYSGARRYVPALKLQEAAKPSESQPVSKPATVAKPAESKPVATTPYYSQRDGRWAGRVYGIGNMDQLGCVPTALAMVFSSVTGKAVLPTEVADYLYHQTNEFNKVNYGTTSRGIIKAAENWNVTANALHSTGMIANALAAGHHVLGAVGTSVFASYPITHELVFQGYSNGKTYVRDPYNARNNGWYSLDYLFTHRSFDPIDNTEGTPFFVIKK</sequence>
<accession>A0A917A8L9</accession>
<reference evidence="5" key="2">
    <citation type="submission" date="2020-09" db="EMBL/GenBank/DDBJ databases">
        <authorList>
            <person name="Sun Q."/>
            <person name="Zhou Y."/>
        </authorList>
    </citation>
    <scope>NUCLEOTIDE SEQUENCE</scope>
    <source>
        <strain evidence="5">CGMCC 1.15533</strain>
    </source>
</reference>
<feature type="region of interest" description="Disordered" evidence="2">
    <location>
        <begin position="77"/>
        <end position="173"/>
    </location>
</feature>
<feature type="domain" description="SH3b" evidence="4">
    <location>
        <begin position="629"/>
        <end position="694"/>
    </location>
</feature>
<dbReference type="OrthoDB" id="37530at2"/>
<evidence type="ECO:0000313" key="5">
    <source>
        <dbReference type="EMBL" id="GGE35222.1"/>
    </source>
</evidence>
<feature type="domain" description="SH3b" evidence="4">
    <location>
        <begin position="511"/>
        <end position="577"/>
    </location>
</feature>
<feature type="signal peptide" evidence="3">
    <location>
        <begin position="1"/>
        <end position="30"/>
    </location>
</feature>
<feature type="region of interest" description="Disordered" evidence="2">
    <location>
        <begin position="240"/>
        <end position="301"/>
    </location>
</feature>
<dbReference type="InterPro" id="IPR003646">
    <property type="entry name" value="SH3-like_bac-type"/>
</dbReference>
<dbReference type="Gene3D" id="2.30.30.40">
    <property type="entry name" value="SH3 Domains"/>
    <property type="match status" value="4"/>
</dbReference>
<feature type="domain" description="SH3b" evidence="4">
    <location>
        <begin position="299"/>
        <end position="365"/>
    </location>
</feature>
<keyword evidence="1 3" id="KW-0732">Signal</keyword>
<feature type="compositionally biased region" description="Polar residues" evidence="2">
    <location>
        <begin position="580"/>
        <end position="604"/>
    </location>
</feature>
<evidence type="ECO:0000256" key="2">
    <source>
        <dbReference type="SAM" id="MobiDB-lite"/>
    </source>
</evidence>
<dbReference type="Pfam" id="PF08460">
    <property type="entry name" value="SH3_5"/>
    <property type="match status" value="4"/>
</dbReference>
<name>A0A917A8L9_9STRE</name>
<dbReference type="Pfam" id="PF19258">
    <property type="entry name" value="KxYKxGKxW_sig"/>
    <property type="match status" value="1"/>
</dbReference>
<feature type="domain" description="SH3b" evidence="4">
    <location>
        <begin position="169"/>
        <end position="235"/>
    </location>
</feature>
<feature type="region of interest" description="Disordered" evidence="2">
    <location>
        <begin position="579"/>
        <end position="636"/>
    </location>
</feature>
<feature type="chain" id="PRO_5038842158" description="SH3b domain-containing protein" evidence="3">
    <location>
        <begin position="31"/>
        <end position="890"/>
    </location>
</feature>
<dbReference type="Proteomes" id="UP000660801">
    <property type="component" value="Unassembled WGS sequence"/>
</dbReference>
<protein>
    <recommendedName>
        <fullName evidence="4">SH3b domain-containing protein</fullName>
    </recommendedName>
</protein>
<feature type="compositionally biased region" description="Low complexity" evidence="2">
    <location>
        <begin position="620"/>
        <end position="631"/>
    </location>
</feature>
<proteinExistence type="predicted"/>
<comment type="caution">
    <text evidence="5">The sequence shown here is derived from an EMBL/GenBank/DDBJ whole genome shotgun (WGS) entry which is preliminary data.</text>
</comment>
<dbReference type="RefSeq" id="WP_068990486.1">
    <property type="nucleotide sequence ID" value="NZ_BMJN01000031.1"/>
</dbReference>
<feature type="compositionally biased region" description="Low complexity" evidence="2">
    <location>
        <begin position="440"/>
        <end position="454"/>
    </location>
</feature>
<feature type="region of interest" description="Disordered" evidence="2">
    <location>
        <begin position="694"/>
        <end position="723"/>
    </location>
</feature>
<evidence type="ECO:0000256" key="3">
    <source>
        <dbReference type="SAM" id="SignalP"/>
    </source>
</evidence>
<dbReference type="EMBL" id="BMJN01000031">
    <property type="protein sequence ID" value="GGE35222.1"/>
    <property type="molecule type" value="Genomic_DNA"/>
</dbReference>
<feature type="compositionally biased region" description="Low complexity" evidence="2">
    <location>
        <begin position="502"/>
        <end position="513"/>
    </location>
</feature>
<evidence type="ECO:0000259" key="4">
    <source>
        <dbReference type="SMART" id="SM00287"/>
    </source>
</evidence>
<evidence type="ECO:0000256" key="1">
    <source>
        <dbReference type="ARBA" id="ARBA00022729"/>
    </source>
</evidence>
<dbReference type="NCBIfam" id="TIGR03715">
    <property type="entry name" value="KxYKxGKxW"/>
    <property type="match status" value="1"/>
</dbReference>
<feature type="region of interest" description="Disordered" evidence="2">
    <location>
        <begin position="368"/>
        <end position="515"/>
    </location>
</feature>
<gene>
    <name evidence="5" type="ORF">GCM10011510_15710</name>
</gene>
<feature type="compositionally biased region" description="Polar residues" evidence="2">
    <location>
        <begin position="373"/>
        <end position="388"/>
    </location>
</feature>
<dbReference type="Pfam" id="PF13529">
    <property type="entry name" value="Peptidase_C39_2"/>
    <property type="match status" value="1"/>
</dbReference>
<dbReference type="InterPro" id="IPR022263">
    <property type="entry name" value="KxYKxGKxW"/>
</dbReference>
<dbReference type="SMART" id="SM00287">
    <property type="entry name" value="SH3b"/>
    <property type="match status" value="4"/>
</dbReference>
<dbReference type="PRINTS" id="PR01217">
    <property type="entry name" value="PRICHEXTENSN"/>
</dbReference>
<dbReference type="AlphaFoldDB" id="A0A917A8L9"/>
<dbReference type="InterPro" id="IPR039564">
    <property type="entry name" value="Peptidase_C39-like"/>
</dbReference>